<gene>
    <name evidence="4" type="ORF">TPSB3V08_LOCUS2212</name>
</gene>
<reference evidence="4" key="1">
    <citation type="submission" date="2020-11" db="EMBL/GenBank/DDBJ databases">
        <authorList>
            <person name="Tran Van P."/>
        </authorList>
    </citation>
    <scope>NUCLEOTIDE SEQUENCE</scope>
</reference>
<protein>
    <submittedName>
        <fullName evidence="4">Uncharacterized protein</fullName>
    </submittedName>
</protein>
<feature type="compositionally biased region" description="Polar residues" evidence="1">
    <location>
        <begin position="60"/>
        <end position="73"/>
    </location>
</feature>
<dbReference type="InterPro" id="IPR036824">
    <property type="entry name" value="Nucleoplasmin_core_dom_sf"/>
</dbReference>
<name>A0A7R9CN37_TIMPO</name>
<evidence type="ECO:0000256" key="1">
    <source>
        <dbReference type="SAM" id="MobiDB-lite"/>
    </source>
</evidence>
<feature type="compositionally biased region" description="Basic and acidic residues" evidence="1">
    <location>
        <begin position="106"/>
        <end position="126"/>
    </location>
</feature>
<dbReference type="InterPro" id="IPR046465">
    <property type="entry name" value="BORCS6_C"/>
</dbReference>
<dbReference type="GO" id="GO:0032418">
    <property type="term" value="P:lysosome localization"/>
    <property type="evidence" value="ECO:0007669"/>
    <property type="project" value="TreeGrafter"/>
</dbReference>
<feature type="compositionally biased region" description="Basic and acidic residues" evidence="1">
    <location>
        <begin position="453"/>
        <end position="467"/>
    </location>
</feature>
<evidence type="ECO:0000313" key="4">
    <source>
        <dbReference type="EMBL" id="CAD7399568.1"/>
    </source>
</evidence>
<dbReference type="GO" id="GO:0099078">
    <property type="term" value="C:BORC complex"/>
    <property type="evidence" value="ECO:0007669"/>
    <property type="project" value="TreeGrafter"/>
</dbReference>
<dbReference type="AlphaFoldDB" id="A0A7R9CN37"/>
<dbReference type="SUPFAM" id="SSF69203">
    <property type="entry name" value="Nucleoplasmin-like core domain"/>
    <property type="match status" value="1"/>
</dbReference>
<sequence length="502" mass="55627">MATIKDKSESMSPCENEFETFNPEFATELSNKLEHLSPRNEGLSSIDMFDDRLHEMTASYSEISFDSPNSPQDLGSDLGISPDSPDFMGKRLEGRPPIFEDLSTENDSKRPHSLDLQKYETSDDKSSTNPFHQAFDDLHREGTVTKEGDMVLFVAEDLEAKIKLSSPITKKGDTPSFPGSRTSTPCLYRQALMPQLPVIDPNVLNDLEAEVKKVATSVDTLTENLAGILHSVSALTVDCLEIYRDAVCKTCDAVDSNIKAMYQLMAKCEELSKSMKPIYKLSEQLKAIKRLLDLFENAVNWEFGTTLSAETKSVVWDPEDNLKTNSDFSRGHSLTIKQATLGDEAKTGEVNVVQAETVGYNTDVKVPLFRLEVGVAPQCMLDLSFPDAPVTLTLIKGSGPIHITGYHSIVSMMDEQSDEELDEEEGDLEDDLEDDEEALANGGKADPKKRRLSNLDKQKNKRAKLDDTAEDEDDESPRKGKIPTPKQKKAATTKVGSEKKKS</sequence>
<dbReference type="PANTHER" id="PTHR13440:SF7">
    <property type="entry name" value="BLOC-1 RELATED COMPLEX SUBUNIT 6"/>
    <property type="match status" value="1"/>
</dbReference>
<dbReference type="EMBL" id="OD000863">
    <property type="protein sequence ID" value="CAD7399568.1"/>
    <property type="molecule type" value="Genomic_DNA"/>
</dbReference>
<feature type="domain" description="BLOC-1-related complex subunit 6 C-terminal helix" evidence="3">
    <location>
        <begin position="197"/>
        <end position="296"/>
    </location>
</feature>
<dbReference type="Pfam" id="PF10157">
    <property type="entry name" value="BORCS6"/>
    <property type="match status" value="1"/>
</dbReference>
<feature type="compositionally biased region" description="Acidic residues" evidence="1">
    <location>
        <begin position="415"/>
        <end position="438"/>
    </location>
</feature>
<feature type="region of interest" description="Disordered" evidence="1">
    <location>
        <begin position="414"/>
        <end position="502"/>
    </location>
</feature>
<dbReference type="Pfam" id="PF03066">
    <property type="entry name" value="Nucleoplasmin"/>
    <property type="match status" value="1"/>
</dbReference>
<accession>A0A7R9CN37</accession>
<proteinExistence type="predicted"/>
<dbReference type="InterPro" id="IPR019314">
    <property type="entry name" value="BORCS6"/>
</dbReference>
<feature type="domain" description="Nucleoplasmin core" evidence="2">
    <location>
        <begin position="303"/>
        <end position="408"/>
    </location>
</feature>
<evidence type="ECO:0000259" key="3">
    <source>
        <dbReference type="Pfam" id="PF10157"/>
    </source>
</evidence>
<dbReference type="Gene3D" id="2.60.120.340">
    <property type="entry name" value="Nucleoplasmin core domain"/>
    <property type="match status" value="1"/>
</dbReference>
<evidence type="ECO:0000259" key="2">
    <source>
        <dbReference type="Pfam" id="PF03066"/>
    </source>
</evidence>
<organism evidence="4">
    <name type="scientific">Timema poppense</name>
    <name type="common">Walking stick</name>
    <dbReference type="NCBI Taxonomy" id="170557"/>
    <lineage>
        <taxon>Eukaryota</taxon>
        <taxon>Metazoa</taxon>
        <taxon>Ecdysozoa</taxon>
        <taxon>Arthropoda</taxon>
        <taxon>Hexapoda</taxon>
        <taxon>Insecta</taxon>
        <taxon>Pterygota</taxon>
        <taxon>Neoptera</taxon>
        <taxon>Polyneoptera</taxon>
        <taxon>Phasmatodea</taxon>
        <taxon>Timematodea</taxon>
        <taxon>Timematoidea</taxon>
        <taxon>Timematidae</taxon>
        <taxon>Timema</taxon>
    </lineage>
</organism>
<dbReference type="InterPro" id="IPR024057">
    <property type="entry name" value="Nucleoplasmin_core_dom"/>
</dbReference>
<feature type="region of interest" description="Disordered" evidence="1">
    <location>
        <begin position="60"/>
        <end position="130"/>
    </location>
</feature>
<dbReference type="PANTHER" id="PTHR13440">
    <property type="entry name" value="BLOC-1 RELATED COMPLEX SUBUNIT 6"/>
    <property type="match status" value="1"/>
</dbReference>